<dbReference type="Proteomes" id="UP001595478">
    <property type="component" value="Unassembled WGS sequence"/>
</dbReference>
<reference evidence="2" key="1">
    <citation type="journal article" date="2019" name="Int. J. Syst. Evol. Microbiol.">
        <title>The Global Catalogue of Microorganisms (GCM) 10K type strain sequencing project: providing services to taxonomists for standard genome sequencing and annotation.</title>
        <authorList>
            <consortium name="The Broad Institute Genomics Platform"/>
            <consortium name="The Broad Institute Genome Sequencing Center for Infectious Disease"/>
            <person name="Wu L."/>
            <person name="Ma J."/>
        </authorList>
    </citation>
    <scope>NUCLEOTIDE SEQUENCE [LARGE SCALE GENOMIC DNA]</scope>
    <source>
        <strain evidence="2">KCTC 52473</strain>
    </source>
</reference>
<evidence type="ECO:0000313" key="2">
    <source>
        <dbReference type="Proteomes" id="UP001595478"/>
    </source>
</evidence>
<gene>
    <name evidence="1" type="ORF">ACFOHL_07345</name>
</gene>
<dbReference type="RefSeq" id="WP_376919569.1">
    <property type="nucleotide sequence ID" value="NZ_JBHRSW010000011.1"/>
</dbReference>
<comment type="caution">
    <text evidence="1">The sequence shown here is derived from an EMBL/GenBank/DDBJ whole genome shotgun (WGS) entry which is preliminary data.</text>
</comment>
<accession>A0ABV7FRF3</accession>
<proteinExistence type="predicted"/>
<dbReference type="EMBL" id="JBHRSW010000011">
    <property type="protein sequence ID" value="MFC3121432.1"/>
    <property type="molecule type" value="Genomic_DNA"/>
</dbReference>
<keyword evidence="2" id="KW-1185">Reference proteome</keyword>
<protein>
    <submittedName>
        <fullName evidence="1">Uncharacterized protein</fullName>
    </submittedName>
</protein>
<sequence>MSQLNCEARSIGAKKRMGWAFPFVNFAGRGFRFNLGARPRSAWDFNAKIHDMMFIVNDLKFSLPPTREPKERSRLAKADYVFRRLSEQIDKLPAEVFYNNLSKIVFLGKDQSDFISADGFSNVIHAEELSIENKHFMIPWSEIPQEEQRAIDASAQQRAKQTFSDNSLDEIRKIYHIDTRLKERKRANKIKVKETPKQRDKRVIEDIFCEYKYNTLSSVDSVDWRSWASKKLGEAWAKAMAL</sequence>
<name>A0ABV7FRF3_9ALTE</name>
<evidence type="ECO:0000313" key="1">
    <source>
        <dbReference type="EMBL" id="MFC3121432.1"/>
    </source>
</evidence>
<organism evidence="1 2">
    <name type="scientific">Agaribacter flavus</name>
    <dbReference type="NCBI Taxonomy" id="1902781"/>
    <lineage>
        <taxon>Bacteria</taxon>
        <taxon>Pseudomonadati</taxon>
        <taxon>Pseudomonadota</taxon>
        <taxon>Gammaproteobacteria</taxon>
        <taxon>Alteromonadales</taxon>
        <taxon>Alteromonadaceae</taxon>
        <taxon>Agaribacter</taxon>
    </lineage>
</organism>